<dbReference type="InterPro" id="IPR046354">
    <property type="entry name" value="SPACA4/Bouncer"/>
</dbReference>
<evidence type="ECO:0000259" key="11">
    <source>
        <dbReference type="Pfam" id="PF00021"/>
    </source>
</evidence>
<reference evidence="12" key="3">
    <citation type="submission" date="2025-09" db="UniProtKB">
        <authorList>
            <consortium name="Ensembl"/>
        </authorList>
    </citation>
    <scope>IDENTIFICATION</scope>
</reference>
<dbReference type="AlphaFoldDB" id="G1QG83"/>
<dbReference type="PANTHER" id="PTHR47613">
    <property type="entry name" value="SPERM ACROSOME MEMBRANE-ASSOCIATED PROTEIN 4"/>
    <property type="match status" value="1"/>
</dbReference>
<evidence type="ECO:0000256" key="6">
    <source>
        <dbReference type="ARBA" id="ARBA00023157"/>
    </source>
</evidence>
<dbReference type="GO" id="GO:0035036">
    <property type="term" value="P:sperm-egg recognition"/>
    <property type="evidence" value="ECO:0007669"/>
    <property type="project" value="TreeGrafter"/>
</dbReference>
<dbReference type="KEGG" id="mlf:102426830"/>
<dbReference type="Pfam" id="PF00021">
    <property type="entry name" value="UPAR_LY6"/>
    <property type="match status" value="1"/>
</dbReference>
<evidence type="ECO:0000313" key="12">
    <source>
        <dbReference type="Ensembl" id="ENSMLUP00000022716.1"/>
    </source>
</evidence>
<evidence type="ECO:0000256" key="3">
    <source>
        <dbReference type="ARBA" id="ARBA00022622"/>
    </source>
</evidence>
<dbReference type="PANTHER" id="PTHR47613:SF1">
    <property type="entry name" value="SPERM ACROSOME MEMBRANE-ASSOCIATED PROTEIN 4"/>
    <property type="match status" value="1"/>
</dbReference>
<evidence type="ECO:0000256" key="4">
    <source>
        <dbReference type="ARBA" id="ARBA00022729"/>
    </source>
</evidence>
<dbReference type="Proteomes" id="UP000001074">
    <property type="component" value="Unassembled WGS sequence"/>
</dbReference>
<comment type="subcellular location">
    <subcellularLocation>
        <location evidence="1">Cell membrane</location>
        <topology evidence="1">Lipid-anchor</topology>
        <topology evidence="1">GPI-anchor</topology>
    </subcellularLocation>
</comment>
<gene>
    <name evidence="12" type="primary">LOC111826403</name>
</gene>
<reference evidence="12" key="2">
    <citation type="submission" date="2025-08" db="UniProtKB">
        <authorList>
            <consortium name="Ensembl"/>
        </authorList>
    </citation>
    <scope>IDENTIFICATION</scope>
</reference>
<keyword evidence="6" id="KW-1015">Disulfide bond</keyword>
<comment type="similarity">
    <text evidence="9">Belongs to the SPACA4/bouncer family.</text>
</comment>
<evidence type="ECO:0000256" key="2">
    <source>
        <dbReference type="ARBA" id="ARBA00022475"/>
    </source>
</evidence>
<dbReference type="Ensembl" id="ENSMLUT00000029635.1">
    <property type="protein sequence ID" value="ENSMLUP00000022716.1"/>
    <property type="gene ID" value="ENSMLUG00000022309.1"/>
</dbReference>
<dbReference type="OrthoDB" id="5962859at2759"/>
<dbReference type="STRING" id="59463.ENSMLUP00000022716"/>
<dbReference type="Gene3D" id="2.10.60.10">
    <property type="entry name" value="CD59"/>
    <property type="match status" value="1"/>
</dbReference>
<keyword evidence="2" id="KW-1003">Cell membrane</keyword>
<dbReference type="FunCoup" id="G1QG83">
    <property type="interactions" value="64"/>
</dbReference>
<feature type="signal peptide" evidence="10">
    <location>
        <begin position="1"/>
        <end position="19"/>
    </location>
</feature>
<dbReference type="EMBL" id="AAPE02033569">
    <property type="status" value="NOT_ANNOTATED_CDS"/>
    <property type="molecule type" value="Genomic_DNA"/>
</dbReference>
<dbReference type="HOGENOM" id="CLU_163755_0_0_1"/>
<proteinExistence type="inferred from homology"/>
<keyword evidence="5" id="KW-0472">Membrane</keyword>
<dbReference type="GeneTree" id="ENSGT00510000049347"/>
<dbReference type="OMA" id="AKDCVFC"/>
<dbReference type="InParanoid" id="G1QG83"/>
<keyword evidence="8" id="KW-0449">Lipoprotein</keyword>
<dbReference type="GO" id="GO:0098552">
    <property type="term" value="C:side of membrane"/>
    <property type="evidence" value="ECO:0007669"/>
    <property type="project" value="UniProtKB-KW"/>
</dbReference>
<evidence type="ECO:0000313" key="13">
    <source>
        <dbReference type="Proteomes" id="UP000001074"/>
    </source>
</evidence>
<evidence type="ECO:0000256" key="5">
    <source>
        <dbReference type="ARBA" id="ARBA00023136"/>
    </source>
</evidence>
<keyword evidence="4 10" id="KW-0732">Signal</keyword>
<evidence type="ECO:0000256" key="8">
    <source>
        <dbReference type="ARBA" id="ARBA00023288"/>
    </source>
</evidence>
<evidence type="ECO:0000256" key="10">
    <source>
        <dbReference type="SAM" id="SignalP"/>
    </source>
</evidence>
<reference evidence="12 13" key="1">
    <citation type="journal article" date="2011" name="Nature">
        <title>A high-resolution map of human evolutionary constraint using 29 mammals.</title>
        <authorList>
            <person name="Lindblad-Toh K."/>
            <person name="Garber M."/>
            <person name="Zuk O."/>
            <person name="Lin M.F."/>
            <person name="Parker B.J."/>
            <person name="Washietl S."/>
            <person name="Kheradpour P."/>
            <person name="Ernst J."/>
            <person name="Jordan G."/>
            <person name="Mauceli E."/>
            <person name="Ward L.D."/>
            <person name="Lowe C.B."/>
            <person name="Holloway A.K."/>
            <person name="Clamp M."/>
            <person name="Gnerre S."/>
            <person name="Alfoldi J."/>
            <person name="Beal K."/>
            <person name="Chang J."/>
            <person name="Clawson H."/>
            <person name="Cuff J."/>
            <person name="Di Palma F."/>
            <person name="Fitzgerald S."/>
            <person name="Flicek P."/>
            <person name="Guttman M."/>
            <person name="Hubisz M.J."/>
            <person name="Jaffe D.B."/>
            <person name="Jungreis I."/>
            <person name="Kent W.J."/>
            <person name="Kostka D."/>
            <person name="Lara M."/>
            <person name="Martins A.L."/>
            <person name="Massingham T."/>
            <person name="Moltke I."/>
            <person name="Raney B.J."/>
            <person name="Rasmussen M.D."/>
            <person name="Robinson J."/>
            <person name="Stark A."/>
            <person name="Vilella A.J."/>
            <person name="Wen J."/>
            <person name="Xie X."/>
            <person name="Zody M.C."/>
            <person name="Baldwin J."/>
            <person name="Bloom T."/>
            <person name="Chin C.W."/>
            <person name="Heiman D."/>
            <person name="Nicol R."/>
            <person name="Nusbaum C."/>
            <person name="Young S."/>
            <person name="Wilkinson J."/>
            <person name="Worley K.C."/>
            <person name="Kovar C.L."/>
            <person name="Muzny D.M."/>
            <person name="Gibbs R.A."/>
            <person name="Cree A."/>
            <person name="Dihn H.H."/>
            <person name="Fowler G."/>
            <person name="Jhangiani S."/>
            <person name="Joshi V."/>
            <person name="Lee S."/>
            <person name="Lewis L.R."/>
            <person name="Nazareth L.V."/>
            <person name="Okwuonu G."/>
            <person name="Santibanez J."/>
            <person name="Warren W.C."/>
            <person name="Mardis E.R."/>
            <person name="Weinstock G.M."/>
            <person name="Wilson R.K."/>
            <person name="Delehaunty K."/>
            <person name="Dooling D."/>
            <person name="Fronik C."/>
            <person name="Fulton L."/>
            <person name="Fulton B."/>
            <person name="Graves T."/>
            <person name="Minx P."/>
            <person name="Sodergren E."/>
            <person name="Birney E."/>
            <person name="Margulies E.H."/>
            <person name="Herrero J."/>
            <person name="Green E.D."/>
            <person name="Haussler D."/>
            <person name="Siepel A."/>
            <person name="Goldman N."/>
            <person name="Pollard K.S."/>
            <person name="Pedersen J.S."/>
            <person name="Lander E.S."/>
            <person name="Kellis M."/>
        </authorList>
    </citation>
    <scope>NUCLEOTIDE SEQUENCE [LARGE SCALE GENOMIC DNA]</scope>
</reference>
<keyword evidence="7" id="KW-0325">Glycoprotein</keyword>
<dbReference type="InterPro" id="IPR016054">
    <property type="entry name" value="LY6_UPA_recep-like"/>
</dbReference>
<sequence>MVLGWLLLLVMALPPVTTGAKECIFCDLTDSSDCTGIPMTCGDNEDCFMGEGTAPGLSPVINKGCMETTSCGNEEAVTYQGVTYSLISTCCDGELCNRAPTPAGSLKVGATTCLALGVLMLLQ</sequence>
<name>G1QG83_MYOLU</name>
<organism evidence="12 13">
    <name type="scientific">Myotis lucifugus</name>
    <name type="common">Little brown bat</name>
    <dbReference type="NCBI Taxonomy" id="59463"/>
    <lineage>
        <taxon>Eukaryota</taxon>
        <taxon>Metazoa</taxon>
        <taxon>Chordata</taxon>
        <taxon>Craniata</taxon>
        <taxon>Vertebrata</taxon>
        <taxon>Euteleostomi</taxon>
        <taxon>Mammalia</taxon>
        <taxon>Eutheria</taxon>
        <taxon>Laurasiatheria</taxon>
        <taxon>Chiroptera</taxon>
        <taxon>Yangochiroptera</taxon>
        <taxon>Vespertilionidae</taxon>
        <taxon>Myotis</taxon>
    </lineage>
</organism>
<evidence type="ECO:0000256" key="7">
    <source>
        <dbReference type="ARBA" id="ARBA00023180"/>
    </source>
</evidence>
<evidence type="ECO:0000256" key="9">
    <source>
        <dbReference type="ARBA" id="ARBA00029446"/>
    </source>
</evidence>
<accession>G1QG83</accession>
<dbReference type="eggNOG" id="ENOG502S5P1">
    <property type="taxonomic scope" value="Eukaryota"/>
</dbReference>
<dbReference type="InterPro" id="IPR045860">
    <property type="entry name" value="Snake_toxin-like_sf"/>
</dbReference>
<feature type="domain" description="UPAR/Ly6" evidence="11">
    <location>
        <begin position="21"/>
        <end position="98"/>
    </location>
</feature>
<keyword evidence="3" id="KW-0336">GPI-anchor</keyword>
<protein>
    <submittedName>
        <fullName evidence="12">Sperm acrosome membrane-associated protein 4-like</fullName>
    </submittedName>
</protein>
<feature type="chain" id="PRO_5003420055" evidence="10">
    <location>
        <begin position="20"/>
        <end position="123"/>
    </location>
</feature>
<dbReference type="CDD" id="cd23574">
    <property type="entry name" value="TFP_LU_ECD_SPACA4"/>
    <property type="match status" value="1"/>
</dbReference>
<keyword evidence="13" id="KW-1185">Reference proteome</keyword>
<evidence type="ECO:0000256" key="1">
    <source>
        <dbReference type="ARBA" id="ARBA00004609"/>
    </source>
</evidence>
<dbReference type="SUPFAM" id="SSF57302">
    <property type="entry name" value="Snake toxin-like"/>
    <property type="match status" value="1"/>
</dbReference>
<dbReference type="GO" id="GO:0005886">
    <property type="term" value="C:plasma membrane"/>
    <property type="evidence" value="ECO:0007669"/>
    <property type="project" value="UniProtKB-SubCell"/>
</dbReference>